<feature type="transmembrane region" description="Helical" evidence="1">
    <location>
        <begin position="40"/>
        <end position="64"/>
    </location>
</feature>
<name>A0A897NB86_9EURY</name>
<dbReference type="AlphaFoldDB" id="A0A897NB86"/>
<proteinExistence type="predicted"/>
<dbReference type="InterPro" id="IPR055896">
    <property type="entry name" value="DUF7473"/>
</dbReference>
<keyword evidence="1" id="KW-0812">Transmembrane</keyword>
<dbReference type="Pfam" id="PF24285">
    <property type="entry name" value="DUF7473"/>
    <property type="match status" value="1"/>
</dbReference>
<evidence type="ECO:0000256" key="1">
    <source>
        <dbReference type="SAM" id="Phobius"/>
    </source>
</evidence>
<dbReference type="GeneID" id="68852924"/>
<feature type="transmembrane region" description="Helical" evidence="1">
    <location>
        <begin position="129"/>
        <end position="150"/>
    </location>
</feature>
<organism evidence="2 3">
    <name type="scientific">Halapricum desulfuricans</name>
    <dbReference type="NCBI Taxonomy" id="2841257"/>
    <lineage>
        <taxon>Archaea</taxon>
        <taxon>Methanobacteriati</taxon>
        <taxon>Methanobacteriota</taxon>
        <taxon>Stenosarchaea group</taxon>
        <taxon>Halobacteria</taxon>
        <taxon>Halobacteriales</taxon>
        <taxon>Haloarculaceae</taxon>
        <taxon>Halapricum</taxon>
    </lineage>
</organism>
<keyword evidence="1" id="KW-0472">Membrane</keyword>
<evidence type="ECO:0000313" key="2">
    <source>
        <dbReference type="EMBL" id="QSG09694.1"/>
    </source>
</evidence>
<feature type="transmembrane region" description="Helical" evidence="1">
    <location>
        <begin position="96"/>
        <end position="117"/>
    </location>
</feature>
<reference evidence="2 3" key="1">
    <citation type="submission" date="2020-11" db="EMBL/GenBank/DDBJ databases">
        <title>Carbohydrate-dependent, anaerobic sulfur respiration: A novel catabolism in halophilic archaea.</title>
        <authorList>
            <person name="Sorokin D.Y."/>
            <person name="Messina E."/>
            <person name="Smedile F."/>
            <person name="La Cono V."/>
            <person name="Hallsworth J.E."/>
            <person name="Yakimov M.M."/>
        </authorList>
    </citation>
    <scope>NUCLEOTIDE SEQUENCE [LARGE SCALE GENOMIC DNA]</scope>
    <source>
        <strain evidence="2 3">HSR12-2</strain>
    </source>
</reference>
<dbReference type="KEGG" id="hds:HSR122_2316"/>
<sequence length="153" mass="15666">MWELVSDTVASLALSSGVGTSALADSSVLQASPGRGLVALLAAFVVATLFYAVTLHLAATFFLGTVPTQKAATVAPAPALVSVLLGRYGLERVGFISQRLGVLIVVVATLSADALVISRVYDLDVVPTAILTLLHFAFAAVLGIALANLFGQV</sequence>
<feature type="transmembrane region" description="Helical" evidence="1">
    <location>
        <begin position="71"/>
        <end position="90"/>
    </location>
</feature>
<evidence type="ECO:0000313" key="3">
    <source>
        <dbReference type="Proteomes" id="UP000662973"/>
    </source>
</evidence>
<dbReference type="Proteomes" id="UP000662973">
    <property type="component" value="Chromosome"/>
</dbReference>
<protein>
    <submittedName>
        <fullName evidence="2">Putative membrane protein</fullName>
    </submittedName>
</protein>
<accession>A0A897NB86</accession>
<keyword evidence="3" id="KW-1185">Reference proteome</keyword>
<dbReference type="EMBL" id="CP064788">
    <property type="protein sequence ID" value="QSG09694.1"/>
    <property type="molecule type" value="Genomic_DNA"/>
</dbReference>
<dbReference type="RefSeq" id="WP_229109886.1">
    <property type="nucleotide sequence ID" value="NZ_CP064788.1"/>
</dbReference>
<gene>
    <name evidence="2" type="ORF">HSR122_2316</name>
</gene>
<keyword evidence="1" id="KW-1133">Transmembrane helix</keyword>